<protein>
    <submittedName>
        <fullName evidence="3">Uncharacterized protein</fullName>
    </submittedName>
</protein>
<reference evidence="4" key="1">
    <citation type="submission" date="2016-10" db="EMBL/GenBank/DDBJ databases">
        <authorList>
            <person name="Varghese N."/>
            <person name="Submissions S."/>
        </authorList>
    </citation>
    <scope>NUCLEOTIDE SEQUENCE [LARGE SCALE GENOMIC DNA]</scope>
    <source>
        <strain evidence="4">DSM 46732</strain>
    </source>
</reference>
<keyword evidence="4" id="KW-1185">Reference proteome</keyword>
<evidence type="ECO:0000313" key="4">
    <source>
        <dbReference type="Proteomes" id="UP000199497"/>
    </source>
</evidence>
<keyword evidence="2" id="KW-0472">Membrane</keyword>
<evidence type="ECO:0000313" key="3">
    <source>
        <dbReference type="EMBL" id="SDP14077.1"/>
    </source>
</evidence>
<keyword evidence="2" id="KW-1133">Transmembrane helix</keyword>
<evidence type="ECO:0000256" key="2">
    <source>
        <dbReference type="SAM" id="Phobius"/>
    </source>
</evidence>
<proteinExistence type="predicted"/>
<feature type="compositionally biased region" description="Basic and acidic residues" evidence="1">
    <location>
        <begin position="29"/>
        <end position="45"/>
    </location>
</feature>
<dbReference type="Proteomes" id="UP000199497">
    <property type="component" value="Unassembled WGS sequence"/>
</dbReference>
<dbReference type="STRING" id="405564.SAMN04487905_102144"/>
<sequence>MPESTGGRYRPDEMPEVDRIEQAPGPSRADSRETGTEQPRQEVDVSGRPVLLTAGALGTLLALGATTIFGVVLADSTPWAPGTAGTPHRSGAAISGSAALRVDLLLERADSSGRSPDGGTGRSDLASGSVPDSPAARSAVTGGLRARSSPDGEEPSVGVVRDFCRLLGSEPARAMRLLSLSMTDVQRADVVRSWRGLRSIRSREVGLTSEGRVVSTVAARDAAGSRIVLSYSFRVADEVNPLILSVRLDAARFHLPRK</sequence>
<feature type="region of interest" description="Disordered" evidence="1">
    <location>
        <begin position="1"/>
        <end position="46"/>
    </location>
</feature>
<keyword evidence="2" id="KW-0812">Transmembrane</keyword>
<feature type="region of interest" description="Disordered" evidence="1">
    <location>
        <begin position="108"/>
        <end position="155"/>
    </location>
</feature>
<feature type="transmembrane region" description="Helical" evidence="2">
    <location>
        <begin position="50"/>
        <end position="74"/>
    </location>
</feature>
<feature type="compositionally biased region" description="Basic and acidic residues" evidence="1">
    <location>
        <begin position="9"/>
        <end position="21"/>
    </location>
</feature>
<accession>A0A1H0Q9Q3</accession>
<dbReference type="AlphaFoldDB" id="A0A1H0Q9Q3"/>
<name>A0A1H0Q9Q3_9ACTN</name>
<evidence type="ECO:0000256" key="1">
    <source>
        <dbReference type="SAM" id="MobiDB-lite"/>
    </source>
</evidence>
<dbReference type="EMBL" id="FNJR01000002">
    <property type="protein sequence ID" value="SDP14077.1"/>
    <property type="molecule type" value="Genomic_DNA"/>
</dbReference>
<gene>
    <name evidence="3" type="ORF">SAMN04487905_102144</name>
</gene>
<organism evidence="3 4">
    <name type="scientific">Actinopolyspora xinjiangensis</name>
    <dbReference type="NCBI Taxonomy" id="405564"/>
    <lineage>
        <taxon>Bacteria</taxon>
        <taxon>Bacillati</taxon>
        <taxon>Actinomycetota</taxon>
        <taxon>Actinomycetes</taxon>
        <taxon>Actinopolysporales</taxon>
        <taxon>Actinopolysporaceae</taxon>
        <taxon>Actinopolyspora</taxon>
    </lineage>
</organism>
<dbReference type="RefSeq" id="WP_092597628.1">
    <property type="nucleotide sequence ID" value="NZ_FNJR01000002.1"/>
</dbReference>
<dbReference type="OrthoDB" id="5182463at2"/>